<keyword evidence="2" id="KW-1185">Reference proteome</keyword>
<accession>A0A232FIJ8</accession>
<gene>
    <name evidence="1" type="ORF">TSAR_015879</name>
</gene>
<sequence>MNNEQLRDKVSPRGKKQKERRTVVYNQVSRLQLSAWAFCLKVVLDFGQLPWSQPAHAMRVYRYALAVHRSAESRAEIFPSNAWGSWDASYTSNRYTNVTLPIEVGYYTINYKSILHKNIKLICNLSNHQGQQIQTTVTCSMFTLTEQANSFIQTEQSNSRHAD</sequence>
<protein>
    <submittedName>
        <fullName evidence="1">Uncharacterized protein</fullName>
    </submittedName>
</protein>
<name>A0A232FIJ8_9HYME</name>
<dbReference type="AlphaFoldDB" id="A0A232FIJ8"/>
<evidence type="ECO:0000313" key="1">
    <source>
        <dbReference type="EMBL" id="OXU30350.1"/>
    </source>
</evidence>
<reference evidence="1 2" key="1">
    <citation type="journal article" date="2017" name="Curr. Biol.">
        <title>The Evolution of Venom by Co-option of Single-Copy Genes.</title>
        <authorList>
            <person name="Martinson E.O."/>
            <person name="Mrinalini"/>
            <person name="Kelkar Y.D."/>
            <person name="Chang C.H."/>
            <person name="Werren J.H."/>
        </authorList>
    </citation>
    <scope>NUCLEOTIDE SEQUENCE [LARGE SCALE GENOMIC DNA]</scope>
    <source>
        <strain evidence="1 2">Alberta</strain>
        <tissue evidence="1">Whole body</tissue>
    </source>
</reference>
<comment type="caution">
    <text evidence="1">The sequence shown here is derived from an EMBL/GenBank/DDBJ whole genome shotgun (WGS) entry which is preliminary data.</text>
</comment>
<dbReference type="Proteomes" id="UP000215335">
    <property type="component" value="Unassembled WGS sequence"/>
</dbReference>
<proteinExistence type="predicted"/>
<dbReference type="EMBL" id="NNAY01000169">
    <property type="protein sequence ID" value="OXU30350.1"/>
    <property type="molecule type" value="Genomic_DNA"/>
</dbReference>
<evidence type="ECO:0000313" key="2">
    <source>
        <dbReference type="Proteomes" id="UP000215335"/>
    </source>
</evidence>
<organism evidence="1 2">
    <name type="scientific">Trichomalopsis sarcophagae</name>
    <dbReference type="NCBI Taxonomy" id="543379"/>
    <lineage>
        <taxon>Eukaryota</taxon>
        <taxon>Metazoa</taxon>
        <taxon>Ecdysozoa</taxon>
        <taxon>Arthropoda</taxon>
        <taxon>Hexapoda</taxon>
        <taxon>Insecta</taxon>
        <taxon>Pterygota</taxon>
        <taxon>Neoptera</taxon>
        <taxon>Endopterygota</taxon>
        <taxon>Hymenoptera</taxon>
        <taxon>Apocrita</taxon>
        <taxon>Proctotrupomorpha</taxon>
        <taxon>Chalcidoidea</taxon>
        <taxon>Pteromalidae</taxon>
        <taxon>Pteromalinae</taxon>
        <taxon>Trichomalopsis</taxon>
    </lineage>
</organism>